<keyword evidence="10" id="KW-0694">RNA-binding</keyword>
<evidence type="ECO:0000256" key="9">
    <source>
        <dbReference type="ARBA" id="ARBA00022840"/>
    </source>
</evidence>
<keyword evidence="5" id="KW-0677">Repeat</keyword>
<evidence type="ECO:0000256" key="11">
    <source>
        <dbReference type="ARBA" id="ARBA00023187"/>
    </source>
</evidence>
<keyword evidence="8" id="KW-0347">Helicase</keyword>
<dbReference type="InterPro" id="IPR001650">
    <property type="entry name" value="Helicase_C-like"/>
</dbReference>
<dbReference type="InterPro" id="IPR041094">
    <property type="entry name" value="Brr2_helicase_PWI"/>
</dbReference>
<dbReference type="KEGG" id="lang:109348031"/>
<dbReference type="Pfam" id="PF21188">
    <property type="entry name" value="BRR2_plug"/>
    <property type="match status" value="1"/>
</dbReference>
<dbReference type="InterPro" id="IPR003593">
    <property type="entry name" value="AAA+_ATPase"/>
</dbReference>
<dbReference type="FunFam" id="3.40.50.300:FF:000368">
    <property type="entry name" value="U5 small nuclear ribonucleoprotein 200 kDa helicase"/>
    <property type="match status" value="1"/>
</dbReference>
<dbReference type="SUPFAM" id="SSF81296">
    <property type="entry name" value="E set domains"/>
    <property type="match status" value="1"/>
</dbReference>
<evidence type="ECO:0000256" key="12">
    <source>
        <dbReference type="ARBA" id="ARBA00023242"/>
    </source>
</evidence>
<keyword evidence="7" id="KW-0378">Hydrolase</keyword>
<dbReference type="GO" id="GO:0016787">
    <property type="term" value="F:hydrolase activity"/>
    <property type="evidence" value="ECO:0007669"/>
    <property type="project" value="UniProtKB-KW"/>
</dbReference>
<keyword evidence="19" id="KW-1185">Reference proteome</keyword>
<dbReference type="SMART" id="SM00382">
    <property type="entry name" value="AAA"/>
    <property type="match status" value="2"/>
</dbReference>
<dbReference type="InterPro" id="IPR014756">
    <property type="entry name" value="Ig_E-set"/>
</dbReference>
<dbReference type="Gene3D" id="3.40.50.300">
    <property type="entry name" value="P-loop containing nucleotide triphosphate hydrolases"/>
    <property type="match status" value="4"/>
</dbReference>
<dbReference type="InterPro" id="IPR050474">
    <property type="entry name" value="Hel308_SKI2-like"/>
</dbReference>
<name>A0A1J7I9X4_LUPAN</name>
<dbReference type="InterPro" id="IPR036390">
    <property type="entry name" value="WH_DNA-bd_sf"/>
</dbReference>
<dbReference type="InterPro" id="IPR057842">
    <property type="entry name" value="WH_MER3"/>
</dbReference>
<dbReference type="SUPFAM" id="SSF158702">
    <property type="entry name" value="Sec63 N-terminal domain-like"/>
    <property type="match status" value="2"/>
</dbReference>
<dbReference type="OrthoDB" id="5575at2759"/>
<keyword evidence="9" id="KW-0067">ATP-binding</keyword>
<feature type="compositionally biased region" description="Basic and acidic residues" evidence="15">
    <location>
        <begin position="31"/>
        <end position="40"/>
    </location>
</feature>
<dbReference type="FunFam" id="1.10.10.10:FF:000012">
    <property type="entry name" value="U5 small nuclear ribonucleoprotein helicase"/>
    <property type="match status" value="1"/>
</dbReference>
<dbReference type="PIRSF" id="PIRSF039073">
    <property type="entry name" value="BRR2"/>
    <property type="match status" value="1"/>
</dbReference>
<dbReference type="SMART" id="SM00973">
    <property type="entry name" value="Sec63"/>
    <property type="match status" value="2"/>
</dbReference>
<dbReference type="GO" id="GO:0008380">
    <property type="term" value="P:RNA splicing"/>
    <property type="evidence" value="ECO:0007669"/>
    <property type="project" value="UniProtKB-KW"/>
</dbReference>
<dbReference type="STRING" id="3871.A0A1J7I9X4"/>
<evidence type="ECO:0000256" key="6">
    <source>
        <dbReference type="ARBA" id="ARBA00022741"/>
    </source>
</evidence>
<comment type="subcellular location">
    <subcellularLocation>
        <location evidence="1">Nucleus</location>
    </subcellularLocation>
</comment>
<dbReference type="FunFam" id="1.10.3380.10:FF:000001">
    <property type="entry name" value="U5 small nuclear ribonucleoprotein helicase"/>
    <property type="match status" value="1"/>
</dbReference>
<dbReference type="SMART" id="SM00487">
    <property type="entry name" value="DEXDc"/>
    <property type="match status" value="2"/>
</dbReference>
<dbReference type="Pfam" id="PF02889">
    <property type="entry name" value="Sec63"/>
    <property type="match status" value="2"/>
</dbReference>
<dbReference type="Pfam" id="PF18149">
    <property type="entry name" value="Helicase_PWI"/>
    <property type="match status" value="1"/>
</dbReference>
<dbReference type="GO" id="GO:0005524">
    <property type="term" value="F:ATP binding"/>
    <property type="evidence" value="ECO:0007669"/>
    <property type="project" value="UniProtKB-KW"/>
</dbReference>
<organism evidence="18 19">
    <name type="scientific">Lupinus angustifolius</name>
    <name type="common">Narrow-leaved blue lupine</name>
    <dbReference type="NCBI Taxonomy" id="3871"/>
    <lineage>
        <taxon>Eukaryota</taxon>
        <taxon>Viridiplantae</taxon>
        <taxon>Streptophyta</taxon>
        <taxon>Embryophyta</taxon>
        <taxon>Tracheophyta</taxon>
        <taxon>Spermatophyta</taxon>
        <taxon>Magnoliopsida</taxon>
        <taxon>eudicotyledons</taxon>
        <taxon>Gunneridae</taxon>
        <taxon>Pentapetalae</taxon>
        <taxon>rosids</taxon>
        <taxon>fabids</taxon>
        <taxon>Fabales</taxon>
        <taxon>Fabaceae</taxon>
        <taxon>Papilionoideae</taxon>
        <taxon>50 kb inversion clade</taxon>
        <taxon>genistoids sensu lato</taxon>
        <taxon>core genistoids</taxon>
        <taxon>Genisteae</taxon>
        <taxon>Lupinus</taxon>
    </lineage>
</organism>
<keyword evidence="11" id="KW-0508">mRNA splicing</keyword>
<evidence type="ECO:0000256" key="8">
    <source>
        <dbReference type="ARBA" id="ARBA00022806"/>
    </source>
</evidence>
<dbReference type="GO" id="GO:0003723">
    <property type="term" value="F:RNA binding"/>
    <property type="evidence" value="ECO:0007669"/>
    <property type="project" value="UniProtKB-KW"/>
</dbReference>
<dbReference type="PANTHER" id="PTHR47961">
    <property type="entry name" value="DNA POLYMERASE THETA, PUTATIVE (AFU_ORTHOLOGUE AFUA_1G05260)-RELATED"/>
    <property type="match status" value="1"/>
</dbReference>
<protein>
    <recommendedName>
        <fullName evidence="2">RNA helicase</fullName>
        <ecNumber evidence="2">3.6.4.13</ecNumber>
    </recommendedName>
</protein>
<evidence type="ECO:0000256" key="3">
    <source>
        <dbReference type="ARBA" id="ARBA00022664"/>
    </source>
</evidence>
<dbReference type="Gene3D" id="2.60.40.150">
    <property type="entry name" value="C2 domain"/>
    <property type="match status" value="2"/>
</dbReference>
<evidence type="ECO:0000259" key="16">
    <source>
        <dbReference type="PROSITE" id="PS51192"/>
    </source>
</evidence>
<dbReference type="SUPFAM" id="SSF52540">
    <property type="entry name" value="P-loop containing nucleoside triphosphate hydrolases"/>
    <property type="match status" value="4"/>
</dbReference>
<proteinExistence type="predicted"/>
<feature type="compositionally biased region" description="Acidic residues" evidence="15">
    <location>
        <begin position="263"/>
        <end position="272"/>
    </location>
</feature>
<feature type="domain" description="Helicase ATP-binding" evidence="16">
    <location>
        <begin position="528"/>
        <end position="712"/>
    </location>
</feature>
<dbReference type="FunFam" id="1.10.150.20:FF:000013">
    <property type="entry name" value="U5 small nuclear ribonucleoprotein kDa helicase"/>
    <property type="match status" value="1"/>
</dbReference>
<feature type="compositionally biased region" description="Basic and acidic residues" evidence="15">
    <location>
        <begin position="391"/>
        <end position="436"/>
    </location>
</feature>
<dbReference type="InterPro" id="IPR035892">
    <property type="entry name" value="C2_domain_sf"/>
</dbReference>
<evidence type="ECO:0000256" key="5">
    <source>
        <dbReference type="ARBA" id="ARBA00022737"/>
    </source>
</evidence>
<dbReference type="InterPro" id="IPR027417">
    <property type="entry name" value="P-loop_NTPase"/>
</dbReference>
<dbReference type="FunFam" id="2.60.40.150:FF:000048">
    <property type="entry name" value="U5 small nuclear ribonucleoprotein 200 kDa helicase"/>
    <property type="match status" value="1"/>
</dbReference>
<keyword evidence="12" id="KW-0539">Nucleus</keyword>
<dbReference type="FunFam" id="3.40.50.300:FF:000062">
    <property type="entry name" value="U5 small nuclear ribonucleoprotein helicase"/>
    <property type="match status" value="1"/>
</dbReference>
<keyword evidence="4" id="KW-0747">Spliceosome</keyword>
<evidence type="ECO:0000313" key="18">
    <source>
        <dbReference type="EMBL" id="OIW11633.1"/>
    </source>
</evidence>
<dbReference type="PROSITE" id="PS51192">
    <property type="entry name" value="HELICASE_ATP_BIND_1"/>
    <property type="match status" value="2"/>
</dbReference>
<dbReference type="FunFam" id="1.10.10.10:FF:000024">
    <property type="entry name" value="U5 small nuclear ribonucleoprotein helicase"/>
    <property type="match status" value="1"/>
</dbReference>
<dbReference type="CDD" id="cd18021">
    <property type="entry name" value="DEXHc_Brr2_2"/>
    <property type="match status" value="1"/>
</dbReference>
<dbReference type="InterPro" id="IPR011545">
    <property type="entry name" value="DEAD/DEAH_box_helicase_dom"/>
</dbReference>
<evidence type="ECO:0000256" key="2">
    <source>
        <dbReference type="ARBA" id="ARBA00012552"/>
    </source>
</evidence>
<evidence type="ECO:0000256" key="13">
    <source>
        <dbReference type="ARBA" id="ARBA00047984"/>
    </source>
</evidence>
<comment type="function">
    <text evidence="14">RNA helicase that plays an essential role in pre-mRNA splicing as component of the U5 snRNP and U4/U6-U5 tri-snRNP complexes. Involved in spliceosome assembly, activation and disassembly.</text>
</comment>
<feature type="domain" description="Helicase ATP-binding" evidence="16">
    <location>
        <begin position="1375"/>
        <end position="1552"/>
    </location>
</feature>
<feature type="region of interest" description="Disordered" evidence="15">
    <location>
        <begin position="224"/>
        <end position="274"/>
    </location>
</feature>
<dbReference type="InterPro" id="IPR048863">
    <property type="entry name" value="BRR2_plug"/>
</dbReference>
<dbReference type="GO" id="GO:0005681">
    <property type="term" value="C:spliceosomal complex"/>
    <property type="evidence" value="ECO:0007669"/>
    <property type="project" value="UniProtKB-KW"/>
</dbReference>
<dbReference type="InterPro" id="IPR014001">
    <property type="entry name" value="Helicase_ATP-bd"/>
</dbReference>
<dbReference type="EMBL" id="CM007365">
    <property type="protein sequence ID" value="OIW11633.1"/>
    <property type="molecule type" value="Genomic_DNA"/>
</dbReference>
<evidence type="ECO:0000256" key="1">
    <source>
        <dbReference type="ARBA" id="ARBA00004123"/>
    </source>
</evidence>
<dbReference type="SMART" id="SM00490">
    <property type="entry name" value="HELICc"/>
    <property type="match status" value="2"/>
</dbReference>
<keyword evidence="3" id="KW-0507">mRNA processing</keyword>
<evidence type="ECO:0000256" key="14">
    <source>
        <dbReference type="ARBA" id="ARBA00055371"/>
    </source>
</evidence>
<evidence type="ECO:0000313" key="19">
    <source>
        <dbReference type="Proteomes" id="UP000188354"/>
    </source>
</evidence>
<evidence type="ECO:0000256" key="7">
    <source>
        <dbReference type="ARBA" id="ARBA00022801"/>
    </source>
</evidence>
<accession>A0A1J7I9X4</accession>
<dbReference type="Gene3D" id="1.10.3380.10">
    <property type="entry name" value="Sec63 N-terminal domain-like domain"/>
    <property type="match status" value="2"/>
</dbReference>
<evidence type="ECO:0000259" key="17">
    <source>
        <dbReference type="PROSITE" id="PS51194"/>
    </source>
</evidence>
<gene>
    <name evidence="18" type="ORF">TanjilG_24839</name>
</gene>
<comment type="catalytic activity">
    <reaction evidence="13">
        <text>ATP + H2O = ADP + phosphate + H(+)</text>
        <dbReference type="Rhea" id="RHEA:13065"/>
        <dbReference type="ChEBI" id="CHEBI:15377"/>
        <dbReference type="ChEBI" id="CHEBI:15378"/>
        <dbReference type="ChEBI" id="CHEBI:30616"/>
        <dbReference type="ChEBI" id="CHEBI:43474"/>
        <dbReference type="ChEBI" id="CHEBI:456216"/>
        <dbReference type="EC" id="3.6.4.13"/>
    </reaction>
</comment>
<feature type="region of interest" description="Disordered" evidence="15">
    <location>
        <begin position="391"/>
        <end position="437"/>
    </location>
</feature>
<evidence type="ECO:0000256" key="4">
    <source>
        <dbReference type="ARBA" id="ARBA00022728"/>
    </source>
</evidence>
<dbReference type="SUPFAM" id="SSF46785">
    <property type="entry name" value="Winged helix' DNA-binding domain"/>
    <property type="match status" value="2"/>
</dbReference>
<dbReference type="EC" id="3.6.4.13" evidence="2"/>
<feature type="compositionally biased region" description="Acidic residues" evidence="15">
    <location>
        <begin position="224"/>
        <end position="250"/>
    </location>
</feature>
<dbReference type="PANTHER" id="PTHR47961:SF4">
    <property type="entry name" value="ACTIVATING SIGNAL COINTEGRATOR 1 COMPLEX SUBUNIT 3"/>
    <property type="match status" value="1"/>
</dbReference>
<reference evidence="18 19" key="1">
    <citation type="journal article" date="2017" name="Plant Biotechnol. J.">
        <title>A comprehensive draft genome sequence for lupin (Lupinus angustifolius), an emerging health food: insights into plant-microbe interactions and legume evolution.</title>
        <authorList>
            <person name="Hane J.K."/>
            <person name="Ming Y."/>
            <person name="Kamphuis L.G."/>
            <person name="Nelson M.N."/>
            <person name="Garg G."/>
            <person name="Atkins C.A."/>
            <person name="Bayer P.E."/>
            <person name="Bravo A."/>
            <person name="Bringans S."/>
            <person name="Cannon S."/>
            <person name="Edwards D."/>
            <person name="Foley R."/>
            <person name="Gao L.L."/>
            <person name="Harrison M.J."/>
            <person name="Huang W."/>
            <person name="Hurgobin B."/>
            <person name="Li S."/>
            <person name="Liu C.W."/>
            <person name="McGrath A."/>
            <person name="Morahan G."/>
            <person name="Murray J."/>
            <person name="Weller J."/>
            <person name="Jian J."/>
            <person name="Singh K.B."/>
        </authorList>
    </citation>
    <scope>NUCLEOTIDE SEQUENCE [LARGE SCALE GENOMIC DNA]</scope>
    <source>
        <strain evidence="19">cv. Tanjil</strain>
        <tissue evidence="18">Whole plant</tissue>
    </source>
</reference>
<dbReference type="OMA" id="MNPKEFN"/>
<keyword evidence="6" id="KW-0547">Nucleotide-binding</keyword>
<evidence type="ECO:0000256" key="10">
    <source>
        <dbReference type="ARBA" id="ARBA00022884"/>
    </source>
</evidence>
<dbReference type="Pfam" id="PF00270">
    <property type="entry name" value="DEAD"/>
    <property type="match status" value="2"/>
</dbReference>
<dbReference type="Pfam" id="PF23445">
    <property type="entry name" value="WHD_SNRNP200"/>
    <property type="match status" value="2"/>
</dbReference>
<dbReference type="Gramene" id="OIW11633">
    <property type="protein sequence ID" value="OIW11633"/>
    <property type="gene ID" value="TanjilG_24839"/>
</dbReference>
<dbReference type="Gene3D" id="1.10.150.20">
    <property type="entry name" value="5' to 3' exonuclease, C-terminal subdomain"/>
    <property type="match status" value="2"/>
</dbReference>
<dbReference type="CDD" id="cd18019">
    <property type="entry name" value="DEXHc_Brr2_1"/>
    <property type="match status" value="1"/>
</dbReference>
<dbReference type="CDD" id="cd18795">
    <property type="entry name" value="SF2_C_Ski2"/>
    <property type="match status" value="2"/>
</dbReference>
<dbReference type="InterPro" id="IPR004179">
    <property type="entry name" value="Sec63-dom"/>
</dbReference>
<dbReference type="InterPro" id="IPR036388">
    <property type="entry name" value="WH-like_DNA-bd_sf"/>
</dbReference>
<dbReference type="FunFam" id="1.10.3380.10:FF:000010">
    <property type="entry name" value="DExH-box ATP-dependent RNA helicase DExH12"/>
    <property type="match status" value="1"/>
</dbReference>
<dbReference type="GO" id="GO:0003724">
    <property type="term" value="F:RNA helicase activity"/>
    <property type="evidence" value="ECO:0007669"/>
    <property type="project" value="UniProtKB-EC"/>
</dbReference>
<dbReference type="Gene3D" id="1.10.10.10">
    <property type="entry name" value="Winged helix-like DNA-binding domain superfamily/Winged helix DNA-binding domain"/>
    <property type="match status" value="2"/>
</dbReference>
<evidence type="ECO:0000256" key="15">
    <source>
        <dbReference type="SAM" id="MobiDB-lite"/>
    </source>
</evidence>
<feature type="domain" description="Helicase C-terminal" evidence="17">
    <location>
        <begin position="746"/>
        <end position="940"/>
    </location>
</feature>
<dbReference type="FunFam" id="3.40.50.300:FF:000254">
    <property type="entry name" value="U5 small nuclear ribonucleoprotein helicase"/>
    <property type="match status" value="1"/>
</dbReference>
<dbReference type="FunFam" id="2.60.40.150:FF:000004">
    <property type="entry name" value="RNA helicase, activating signal cointegrator 1"/>
    <property type="match status" value="1"/>
</dbReference>
<dbReference type="FunFam" id="1.10.150.20:FF:000004">
    <property type="entry name" value="U5 small nuclear ribonucleoprotein helicase"/>
    <property type="match status" value="1"/>
</dbReference>
<dbReference type="GO" id="GO:0006397">
    <property type="term" value="P:mRNA processing"/>
    <property type="evidence" value="ECO:0007669"/>
    <property type="project" value="UniProtKB-KW"/>
</dbReference>
<dbReference type="Proteomes" id="UP000188354">
    <property type="component" value="Chromosome LG05"/>
</dbReference>
<feature type="compositionally biased region" description="Basic and acidic residues" evidence="15">
    <location>
        <begin position="50"/>
        <end position="72"/>
    </location>
</feature>
<sequence length="2184" mass="247183">MANLGGGAEAHARFKQYEYRANSSLVLTTDSRPRDTHEPTGEPESLWGKIDPRSFGDRAYRGRPPELDEKLEKAKKKKKNKERDANFAEPKSKRRRLQEESVLTATEDSVYQPKTKETSAAYEAMLGVIVKQLGGQPPSLLSAAADEILAVLKNDAIQNAAKKKEIEKLLDTTMSGGDFDNFVSIGKLITDYQEGGDDAGAAGFAGAGDGDDALDDDVGVAVEFEENEDDDEESDLDMVQEDEEDDDDLAEPNGAGGMQMGGIDDEDMDEGNEGMSLNVQDIDAYWLQRKISQAFEQQIDPQQCQELAEKVLKILAEGDDREVESKLLFDLQYEKFSLIKFLLRNRLKIVWCTRLARAQDQEEREQIEEEMKGTDLEPILEQLHATRASAKERQKNLEKSIREEARRLKDDTTGDGDKEGRDRDRSRRGVADRDAESGWVKGQRQMLDLDNLAFQQGSFFMAKKKCDLPNGSYRNLSKGYEEIHVPALKAKPLGDDEKLIKIASMPDWAQPAFKGMTQLNRVQSKVYDTALFKPDNLLLCAPTGAGKTNVAVLTILQQIALHRNADDGSIDHGAYKIVYVAPMKALVAEVVGNLSNRLQDYNVKVRELSGDQSLTRQQIEETQIIVTTPEKWDIITRKSGDRTYTQLVKLLIIDEIHLLHDNRGPVLESIVARTVRQIETTKEHIRLVGLSATLPNYEDVALFLRVDVTQGLFYFDNSYRPVPLSQQYIGITVKKPLQRFQLMNDICYEKVMAVAGKHQVLIFVHSRKETSKTARAIRDAALANDTLGRFLKEDSASREILHTHTDLVKSNDLKDLLPYGFAIHHAGMTRADRNLVEDLFADGHVQVLVSTATLAWGVNLPAHTVIIKGTQIYNPEKGAWTELSPLDVMQMLGRAGRPQYDSYGEGIILTGHSELQYYLSLMNQQLPIESQFVSKLADQLNAEIVLGTVQNAREACNWIGYTYLYIRMLRNPTLYGLAPDVLTRDITLEERRADLIHTAASILDRNNLVKYDRKSGYFQVTDLGRIASYYYITHGTIATYNEHLKPTMGDIELCRLFSLSEEFKYVTVRQDEKMELAKLLDRVPIPIKESLEEPSAKINVLLQAYISQLKLEGLSLTSDMVFITQSAGRLMRALFEIVLKRGWAQLAEKALNLCKMVSKRMWSVQTPLRQFNGIPSDILTKLEKKDLAWERYYDLSSQEIGELIRAPKMGRTLHKFIHQFPKLNLAAHVQPITRSVLRVELTITPDFSWDDRVHGYVEPFWVIVEDNDGEYILHHEYFLLKKQYIDEDHTLNFTVPIYEPLPPQYFIRVVSDRWLGSQTVLPVSFRHLILPEKYPPPTELLDLQPLPVTALRNPSYEALYQDFKHFNPVQTQVFTVLYNSDDNVLVAAPTGSGKTICAEFAILRNHQKGADNVMRVVYIAPIEALAKERYRDWERKFGGGLKLRVVELTGETATDLKLLEKGQIIISTPEKWDALSRRWKQRKHVQQVSLFIIDELHLIGGQGGPVVEVIVSRMRYIASQVENKIRIVALSTSLANAKDLGEWIGATSHGLFNFPPGVRPVPLEIHIQGLDIANFEARMQAMTKPTYTAIVQHAKNGKPALVFVPTRKHVRLTAVDLITYSDSGEKPFLLRSLEELEPFLDKITDEMLKVTLREGVGYLHEGLNSLDRDIVTQLFEAGWIQVCVLSSSLCWGVTLSAHLVVVMGTQYYDGRENAQSDYPVTDLLQMMGHASRPLVDHSGKCVILCHAPRKEYYKKFLYEAFPVESHLHHFLHDNLNAEIVAGIIENKQDAVDYLTWTFMYRRLTQNPNYYNLQGVSHRHLSDHLSELVENTLSDLESSKCVSIEDDMDLSPLNLGMIASYYYISYTTIERFSSSLTPKTKMKGLLEILSSASEYAHLPIRPGEEETVRRLINHQRFSFDNPKVTDPHVKANALLQAHFSRQFVGGNLALDQREVLLSANRLLQAMVDVISSNGWLSLALLAMEVSQMVTQGMWERDSMLLQLPHFTKDLAKRCQENPGKGIETVFDLLEMEDDERRDLLGMSDHQLLDIARFCNRFPNIDLSYEVLESDNVQAGDDVTIQVTLERDLEGKTEVGSVDAPRYPKAKEEGWWLVVGDTKSNLLLAIKRVSLQRKLKAKLEFAAPADAGKKSYVLYFMCDSYLGCDQEYGFTLDVNEAAGDDDSGRD</sequence>
<dbReference type="FunFam" id="3.40.50.300:FF:000102">
    <property type="entry name" value="RNA helicase, activating signal cointegrator 1"/>
    <property type="match status" value="1"/>
</dbReference>
<dbReference type="Pfam" id="PF00271">
    <property type="entry name" value="Helicase_C"/>
    <property type="match status" value="1"/>
</dbReference>
<dbReference type="PROSITE" id="PS51194">
    <property type="entry name" value="HELICASE_CTER"/>
    <property type="match status" value="1"/>
</dbReference>
<feature type="region of interest" description="Disordered" evidence="15">
    <location>
        <begin position="24"/>
        <end position="104"/>
    </location>
</feature>